<accession>C1N5E2</accession>
<gene>
    <name evidence="3" type="ORF">MICPUCDRAFT_48890</name>
</gene>
<proteinExistence type="inferred from homology"/>
<dbReference type="PANTHER" id="PTHR48100:SF33">
    <property type="entry name" value="PEPTIDASE S54 RHOMBOID DOMAIN-CONTAINING PROTEIN"/>
    <property type="match status" value="1"/>
</dbReference>
<dbReference type="GO" id="GO:0005829">
    <property type="term" value="C:cytosol"/>
    <property type="evidence" value="ECO:0007669"/>
    <property type="project" value="TreeGrafter"/>
</dbReference>
<dbReference type="PANTHER" id="PTHR48100">
    <property type="entry name" value="BROAD-SPECIFICITY PHOSPHATASE YOR283W-RELATED"/>
    <property type="match status" value="1"/>
</dbReference>
<dbReference type="GO" id="GO:0016791">
    <property type="term" value="F:phosphatase activity"/>
    <property type="evidence" value="ECO:0007669"/>
    <property type="project" value="TreeGrafter"/>
</dbReference>
<name>C1N5E2_MICPC</name>
<keyword evidence="2" id="KW-0812">Transmembrane</keyword>
<dbReference type="SUPFAM" id="SSF53254">
    <property type="entry name" value="Phosphoglycerate mutase-like"/>
    <property type="match status" value="1"/>
</dbReference>
<dbReference type="InterPro" id="IPR050275">
    <property type="entry name" value="PGM_Phosphatase"/>
</dbReference>
<organism evidence="4">
    <name type="scientific">Micromonas pusilla (strain CCMP1545)</name>
    <name type="common">Picoplanktonic green alga</name>
    <dbReference type="NCBI Taxonomy" id="564608"/>
    <lineage>
        <taxon>Eukaryota</taxon>
        <taxon>Viridiplantae</taxon>
        <taxon>Chlorophyta</taxon>
        <taxon>Mamiellophyceae</taxon>
        <taxon>Mamiellales</taxon>
        <taxon>Mamiellaceae</taxon>
        <taxon>Micromonas</taxon>
    </lineage>
</organism>
<dbReference type="InterPro" id="IPR029033">
    <property type="entry name" value="His_PPase_superfam"/>
</dbReference>
<dbReference type="InterPro" id="IPR013078">
    <property type="entry name" value="His_Pase_superF_clade-1"/>
</dbReference>
<feature type="transmembrane region" description="Helical" evidence="2">
    <location>
        <begin position="31"/>
        <end position="55"/>
    </location>
</feature>
<reference evidence="3 4" key="1">
    <citation type="journal article" date="2009" name="Science">
        <title>Green evolution and dynamic adaptations revealed by genomes of the marine picoeukaryotes Micromonas.</title>
        <authorList>
            <person name="Worden A.Z."/>
            <person name="Lee J.H."/>
            <person name="Mock T."/>
            <person name="Rouze P."/>
            <person name="Simmons M.P."/>
            <person name="Aerts A.L."/>
            <person name="Allen A.E."/>
            <person name="Cuvelier M.L."/>
            <person name="Derelle E."/>
            <person name="Everett M.V."/>
            <person name="Foulon E."/>
            <person name="Grimwood J."/>
            <person name="Gundlach H."/>
            <person name="Henrissat B."/>
            <person name="Napoli C."/>
            <person name="McDonald S.M."/>
            <person name="Parker M.S."/>
            <person name="Rombauts S."/>
            <person name="Salamov A."/>
            <person name="Von Dassow P."/>
            <person name="Badger J.H."/>
            <person name="Coutinho P.M."/>
            <person name="Demir E."/>
            <person name="Dubchak I."/>
            <person name="Gentemann C."/>
            <person name="Eikrem W."/>
            <person name="Gready J.E."/>
            <person name="John U."/>
            <person name="Lanier W."/>
            <person name="Lindquist E.A."/>
            <person name="Lucas S."/>
            <person name="Mayer K.F."/>
            <person name="Moreau H."/>
            <person name="Not F."/>
            <person name="Otillar R."/>
            <person name="Panaud O."/>
            <person name="Pangilinan J."/>
            <person name="Paulsen I."/>
            <person name="Piegu B."/>
            <person name="Poliakov A."/>
            <person name="Robbens S."/>
            <person name="Schmutz J."/>
            <person name="Toulza E."/>
            <person name="Wyss T."/>
            <person name="Zelensky A."/>
            <person name="Zhou K."/>
            <person name="Armbrust E.V."/>
            <person name="Bhattacharya D."/>
            <person name="Goodenough U.W."/>
            <person name="Van de Peer Y."/>
            <person name="Grigoriev I.V."/>
        </authorList>
    </citation>
    <scope>NUCLEOTIDE SEQUENCE [LARGE SCALE GENOMIC DNA]</scope>
    <source>
        <strain evidence="3 4">CCMP1545</strain>
    </source>
</reference>
<dbReference type="Proteomes" id="UP000001876">
    <property type="component" value="Unassembled WGS sequence"/>
</dbReference>
<evidence type="ECO:0000256" key="1">
    <source>
        <dbReference type="ARBA" id="ARBA00038362"/>
    </source>
</evidence>
<comment type="similarity">
    <text evidence="1">Belongs to the phosphoglycerate mutase family.</text>
</comment>
<dbReference type="OrthoDB" id="496981at2759"/>
<dbReference type="KEGG" id="mpp:MICPUCDRAFT_48890"/>
<dbReference type="eggNOG" id="ENOG502RZPE">
    <property type="taxonomic scope" value="Eukaryota"/>
</dbReference>
<dbReference type="OMA" id="LWFRAFF"/>
<sequence>MPAPPPVAASSSSLLLSRVLALDPIALLACALFLMGVYFALVLAAGSSPLARIVLFKTSLFARSVRHLALSREKSGWPKTRPDPDVVVADVALSPPREKRVIFVRHGESTWNEVFNRGFGPGFPLRLAWGLLHEAAVIFSRGSFFVDAPLSHRGYRQARELRAFLKTYEPTGDGTTTNPDAAALRGDVRSILVGSNLRRAVATIAIGFWDRIARTREKIIVHSALQEMARNVDAYAIARRGEAVPLDGVEAKIGGGETMDQIPSCDARNNEGNKKVDRCGNDALLEFAAWVVENTKDADCVIVGGHSLWFKEFFKAFLPRRSDHVAKKKKIVNCGCVGFTLQAGRDDDGRVAYRIDPKSVDVIYGGFAK</sequence>
<dbReference type="EMBL" id="GG663748">
    <property type="protein sequence ID" value="EEH52677.1"/>
    <property type="molecule type" value="Genomic_DNA"/>
</dbReference>
<evidence type="ECO:0000256" key="2">
    <source>
        <dbReference type="SAM" id="Phobius"/>
    </source>
</evidence>
<dbReference type="GeneID" id="9688980"/>
<protein>
    <submittedName>
        <fullName evidence="3">Predicted protein</fullName>
    </submittedName>
</protein>
<dbReference type="AlphaFoldDB" id="C1N5E2"/>
<dbReference type="CDD" id="cd07067">
    <property type="entry name" value="HP_PGM_like"/>
    <property type="match status" value="1"/>
</dbReference>
<evidence type="ECO:0000313" key="3">
    <source>
        <dbReference type="EMBL" id="EEH52677.1"/>
    </source>
</evidence>
<evidence type="ECO:0000313" key="4">
    <source>
        <dbReference type="Proteomes" id="UP000001876"/>
    </source>
</evidence>
<keyword evidence="4" id="KW-1185">Reference proteome</keyword>
<dbReference type="Gene3D" id="3.40.50.1240">
    <property type="entry name" value="Phosphoglycerate mutase-like"/>
    <property type="match status" value="1"/>
</dbReference>
<keyword evidence="2" id="KW-1133">Transmembrane helix</keyword>
<keyword evidence="2" id="KW-0472">Membrane</keyword>
<dbReference type="RefSeq" id="XP_003063541.1">
    <property type="nucleotide sequence ID" value="XM_003063495.1"/>
</dbReference>